<dbReference type="AlphaFoldDB" id="A0A7D5K704"/>
<keyword evidence="3" id="KW-0813">Transport</keyword>
<reference evidence="10 11" key="1">
    <citation type="submission" date="2020-07" db="EMBL/GenBank/DDBJ databases">
        <authorList>
            <person name="Cui H."/>
        </authorList>
    </citation>
    <scope>NUCLEOTIDE SEQUENCE [LARGE SCALE GENOMIC DNA]</scope>
    <source>
        <strain evidence="10 11">YPL8</strain>
    </source>
</reference>
<dbReference type="Proteomes" id="UP000509241">
    <property type="component" value="Chromosome"/>
</dbReference>
<dbReference type="Pfam" id="PF03591">
    <property type="entry name" value="AzlC"/>
    <property type="match status" value="1"/>
</dbReference>
<evidence type="ECO:0000256" key="8">
    <source>
        <dbReference type="SAM" id="MobiDB-lite"/>
    </source>
</evidence>
<accession>A0A7D5K704</accession>
<dbReference type="OrthoDB" id="170360at2157"/>
<evidence type="ECO:0000256" key="2">
    <source>
        <dbReference type="ARBA" id="ARBA00010735"/>
    </source>
</evidence>
<keyword evidence="4" id="KW-1003">Cell membrane</keyword>
<dbReference type="GO" id="GO:1903785">
    <property type="term" value="P:L-valine transmembrane transport"/>
    <property type="evidence" value="ECO:0007669"/>
    <property type="project" value="TreeGrafter"/>
</dbReference>
<name>A0A7D5K704_9EURY</name>
<evidence type="ECO:0000256" key="6">
    <source>
        <dbReference type="ARBA" id="ARBA00022989"/>
    </source>
</evidence>
<feature type="region of interest" description="Disordered" evidence="8">
    <location>
        <begin position="1"/>
        <end position="21"/>
    </location>
</feature>
<evidence type="ECO:0000313" key="10">
    <source>
        <dbReference type="EMBL" id="QLG49563.1"/>
    </source>
</evidence>
<feature type="transmembrane region" description="Helical" evidence="9">
    <location>
        <begin position="213"/>
        <end position="235"/>
    </location>
</feature>
<evidence type="ECO:0000256" key="4">
    <source>
        <dbReference type="ARBA" id="ARBA00022475"/>
    </source>
</evidence>
<feature type="transmembrane region" description="Helical" evidence="9">
    <location>
        <begin position="36"/>
        <end position="58"/>
    </location>
</feature>
<feature type="transmembrane region" description="Helical" evidence="9">
    <location>
        <begin position="188"/>
        <end position="206"/>
    </location>
</feature>
<dbReference type="KEGG" id="haly:HYG82_12165"/>
<keyword evidence="5 9" id="KW-0812">Transmembrane</keyword>
<evidence type="ECO:0000256" key="5">
    <source>
        <dbReference type="ARBA" id="ARBA00022692"/>
    </source>
</evidence>
<dbReference type="GO" id="GO:0005886">
    <property type="term" value="C:plasma membrane"/>
    <property type="evidence" value="ECO:0007669"/>
    <property type="project" value="UniProtKB-SubCell"/>
</dbReference>
<dbReference type="PANTHER" id="PTHR34979:SF1">
    <property type="entry name" value="INNER MEMBRANE PROTEIN YGAZ"/>
    <property type="match status" value="1"/>
</dbReference>
<evidence type="ECO:0000256" key="1">
    <source>
        <dbReference type="ARBA" id="ARBA00004651"/>
    </source>
</evidence>
<dbReference type="RefSeq" id="WP_179261296.1">
    <property type="nucleotide sequence ID" value="NZ_CP058601.1"/>
</dbReference>
<evidence type="ECO:0000256" key="3">
    <source>
        <dbReference type="ARBA" id="ARBA00022448"/>
    </source>
</evidence>
<comment type="subcellular location">
    <subcellularLocation>
        <location evidence="1">Cell membrane</location>
        <topology evidence="1">Multi-pass membrane protein</topology>
    </subcellularLocation>
</comment>
<keyword evidence="11" id="KW-1185">Reference proteome</keyword>
<comment type="similarity">
    <text evidence="2">Belongs to the AzlC family.</text>
</comment>
<evidence type="ECO:0000256" key="9">
    <source>
        <dbReference type="SAM" id="Phobius"/>
    </source>
</evidence>
<keyword evidence="6 9" id="KW-1133">Transmembrane helix</keyword>
<protein>
    <submittedName>
        <fullName evidence="10">AzlC family ABC transporter permease</fullName>
    </submittedName>
</protein>
<feature type="transmembrane region" description="Helical" evidence="9">
    <location>
        <begin position="95"/>
        <end position="116"/>
    </location>
</feature>
<evidence type="ECO:0000313" key="11">
    <source>
        <dbReference type="Proteomes" id="UP000509241"/>
    </source>
</evidence>
<evidence type="ECO:0000256" key="7">
    <source>
        <dbReference type="ARBA" id="ARBA00023136"/>
    </source>
</evidence>
<keyword evidence="7 9" id="KW-0472">Membrane</keyword>
<dbReference type="PANTHER" id="PTHR34979">
    <property type="entry name" value="INNER MEMBRANE PROTEIN YGAZ"/>
    <property type="match status" value="1"/>
</dbReference>
<proteinExistence type="inferred from homology"/>
<feature type="transmembrane region" description="Helical" evidence="9">
    <location>
        <begin position="155"/>
        <end position="182"/>
    </location>
</feature>
<organism evidence="10 11">
    <name type="scientific">Natrinema halophilum</name>
    <dbReference type="NCBI Taxonomy" id="1699371"/>
    <lineage>
        <taxon>Archaea</taxon>
        <taxon>Methanobacteriati</taxon>
        <taxon>Methanobacteriota</taxon>
        <taxon>Stenosarchaea group</taxon>
        <taxon>Halobacteria</taxon>
        <taxon>Halobacteriales</taxon>
        <taxon>Natrialbaceae</taxon>
        <taxon>Natrinema</taxon>
    </lineage>
</organism>
<gene>
    <name evidence="10" type="ORF">HYG82_12165</name>
</gene>
<dbReference type="InterPro" id="IPR011606">
    <property type="entry name" value="Brnchd-chn_aa_trnsp_permease"/>
</dbReference>
<dbReference type="GeneID" id="56034058"/>
<feature type="transmembrane region" description="Helical" evidence="9">
    <location>
        <begin position="70"/>
        <end position="89"/>
    </location>
</feature>
<dbReference type="EMBL" id="CP058601">
    <property type="protein sequence ID" value="QLG49563.1"/>
    <property type="molecule type" value="Genomic_DNA"/>
</dbReference>
<sequence>MSREIAETQSATDESDRSVPSGFEGDLSFSFAGIRAGFVTCLPIAFGVGAYGIAFGVLAREAGLSLPTAIAMSATVLAGAAQFVAVGVWDRSIPVGTVLVTTLIVNLRYLLLGASLRKWFTRLSARRAYGSLFFLTDESWALTVEDLRSGSGRGAFLLGSGLAIWVCWVTATAVGAVAGGMISNPDVYGLDFVLPSIFLALSVGFWDGRETLAPWMVAAIVAVTTSVFVPGQWYILAGGLAASLTEVRGGVR</sequence>